<evidence type="ECO:0000256" key="1">
    <source>
        <dbReference type="ARBA" id="ARBA00009179"/>
    </source>
</evidence>
<dbReference type="InterPro" id="IPR036034">
    <property type="entry name" value="PDZ_sf"/>
</dbReference>
<dbReference type="InterPro" id="IPR055210">
    <property type="entry name" value="CtpA/B_N"/>
</dbReference>
<dbReference type="Pfam" id="PF03572">
    <property type="entry name" value="Peptidase_S41"/>
    <property type="match status" value="1"/>
</dbReference>
<dbReference type="PANTHER" id="PTHR32060">
    <property type="entry name" value="TAIL-SPECIFIC PROTEASE"/>
    <property type="match status" value="1"/>
</dbReference>
<dbReference type="SMART" id="SM00228">
    <property type="entry name" value="PDZ"/>
    <property type="match status" value="1"/>
</dbReference>
<dbReference type="InterPro" id="IPR005151">
    <property type="entry name" value="Tail-specific_protease"/>
</dbReference>
<dbReference type="PANTHER" id="PTHR32060:SF30">
    <property type="entry name" value="CARBOXY-TERMINAL PROCESSING PROTEASE CTPA"/>
    <property type="match status" value="1"/>
</dbReference>
<protein>
    <recommendedName>
        <fullName evidence="6">PDZ domain-containing protein</fullName>
    </recommendedName>
</protein>
<dbReference type="GO" id="GO:0006508">
    <property type="term" value="P:proteolysis"/>
    <property type="evidence" value="ECO:0007669"/>
    <property type="project" value="UniProtKB-KW"/>
</dbReference>
<sequence>MRFWKVGIIVSLMAFCVWGGYKMGERQLKLSFANWKQVTVVGRTPPTGSKISEADFALFWEVWDRVSELYVEKSDLEPKKMIDGAISGMVSSLGDPYTMYLPVQQNKETKEELGGAFEGVGIQLGYKDKQLAVMTPLDGTPAFKAGVKAGDLILKIKDEAKGVDVVTSKITVNQAMKMIRGTKGTEVKLTLFREGIDKPFEVPLIRDTIVVKSVTAEYVPVDKKNPDGQKVAVIKLSRFGDRTQDEWAAAVSDVYANCPIKGPSCRGLVLDLRNNPGGYLELAVYIAGEFLKPGKLVVEQAYGDGSSILNKVDRNGRLVDMPMIVLVNGGSASAAEILSGSIQDHQRARVVGEKSFGKGSVQKPEDFPDGSGIHVTVAKWLRPSGEWLDKKGITPDVIVESEDATDSAQIVEDKQLLKAIELLK</sequence>
<reference evidence="7 8" key="1">
    <citation type="journal article" date="2016" name="Nat. Commun.">
        <title>Thousands of microbial genomes shed light on interconnected biogeochemical processes in an aquifer system.</title>
        <authorList>
            <person name="Anantharaman K."/>
            <person name="Brown C.T."/>
            <person name="Hug L.A."/>
            <person name="Sharon I."/>
            <person name="Castelle C.J."/>
            <person name="Probst A.J."/>
            <person name="Thomas B.C."/>
            <person name="Singh A."/>
            <person name="Wilkins M.J."/>
            <person name="Karaoz U."/>
            <person name="Brodie E.L."/>
            <person name="Williams K.H."/>
            <person name="Hubbard S.S."/>
            <person name="Banfield J.F."/>
        </authorList>
    </citation>
    <scope>NUCLEOTIDE SEQUENCE [LARGE SCALE GENOMIC DNA]</scope>
</reference>
<dbReference type="SMART" id="SM00245">
    <property type="entry name" value="TSPc"/>
    <property type="match status" value="1"/>
</dbReference>
<dbReference type="Pfam" id="PF22694">
    <property type="entry name" value="CtpB_N-like"/>
    <property type="match status" value="1"/>
</dbReference>
<dbReference type="Pfam" id="PF13180">
    <property type="entry name" value="PDZ_2"/>
    <property type="match status" value="1"/>
</dbReference>
<dbReference type="NCBIfam" id="TIGR00225">
    <property type="entry name" value="prc"/>
    <property type="match status" value="1"/>
</dbReference>
<evidence type="ECO:0000256" key="2">
    <source>
        <dbReference type="ARBA" id="ARBA00022670"/>
    </source>
</evidence>
<comment type="similarity">
    <text evidence="1 5">Belongs to the peptidase S41A family.</text>
</comment>
<dbReference type="InterPro" id="IPR004447">
    <property type="entry name" value="Peptidase_S41A"/>
</dbReference>
<evidence type="ECO:0000313" key="7">
    <source>
        <dbReference type="EMBL" id="OGD09672.1"/>
    </source>
</evidence>
<evidence type="ECO:0000256" key="5">
    <source>
        <dbReference type="RuleBase" id="RU004404"/>
    </source>
</evidence>
<dbReference type="SUPFAM" id="SSF50156">
    <property type="entry name" value="PDZ domain-like"/>
    <property type="match status" value="1"/>
</dbReference>
<evidence type="ECO:0000259" key="6">
    <source>
        <dbReference type="PROSITE" id="PS50106"/>
    </source>
</evidence>
<organism evidence="7 8">
    <name type="scientific">Candidatus Amesbacteria bacterium RIFOXYB1_FULL_44_23</name>
    <dbReference type="NCBI Taxonomy" id="1797263"/>
    <lineage>
        <taxon>Bacteria</taxon>
        <taxon>Candidatus Amesiibacteriota</taxon>
    </lineage>
</organism>
<dbReference type="InterPro" id="IPR001478">
    <property type="entry name" value="PDZ"/>
</dbReference>
<gene>
    <name evidence="7" type="ORF">A2397_03220</name>
</gene>
<evidence type="ECO:0000256" key="4">
    <source>
        <dbReference type="ARBA" id="ARBA00022825"/>
    </source>
</evidence>
<dbReference type="GO" id="GO:0030288">
    <property type="term" value="C:outer membrane-bounded periplasmic space"/>
    <property type="evidence" value="ECO:0007669"/>
    <property type="project" value="TreeGrafter"/>
</dbReference>
<dbReference type="FunFam" id="2.30.42.10:FF:000063">
    <property type="entry name" value="Peptidase, S41 family"/>
    <property type="match status" value="1"/>
</dbReference>
<name>A0A1F4ZTF2_9BACT</name>
<comment type="caution">
    <text evidence="7">The sequence shown here is derived from an EMBL/GenBank/DDBJ whole genome shotgun (WGS) entry which is preliminary data.</text>
</comment>
<keyword evidence="3 5" id="KW-0378">Hydrolase</keyword>
<keyword evidence="2 5" id="KW-0645">Protease</keyword>
<feature type="domain" description="PDZ" evidence="6">
    <location>
        <begin position="102"/>
        <end position="182"/>
    </location>
</feature>
<dbReference type="Gene3D" id="2.30.42.10">
    <property type="match status" value="1"/>
</dbReference>
<dbReference type="STRING" id="1797263.A2397_03220"/>
<dbReference type="GO" id="GO:0007165">
    <property type="term" value="P:signal transduction"/>
    <property type="evidence" value="ECO:0007669"/>
    <property type="project" value="TreeGrafter"/>
</dbReference>
<evidence type="ECO:0000313" key="8">
    <source>
        <dbReference type="Proteomes" id="UP000176424"/>
    </source>
</evidence>
<keyword evidence="4 5" id="KW-0720">Serine protease</keyword>
<dbReference type="GO" id="GO:0004175">
    <property type="term" value="F:endopeptidase activity"/>
    <property type="evidence" value="ECO:0007669"/>
    <property type="project" value="TreeGrafter"/>
</dbReference>
<proteinExistence type="inferred from homology"/>
<dbReference type="SUPFAM" id="SSF52096">
    <property type="entry name" value="ClpP/crotonase"/>
    <property type="match status" value="1"/>
</dbReference>
<dbReference type="CDD" id="cd06782">
    <property type="entry name" value="cpPDZ_CPP-like"/>
    <property type="match status" value="1"/>
</dbReference>
<dbReference type="InterPro" id="IPR029045">
    <property type="entry name" value="ClpP/crotonase-like_dom_sf"/>
</dbReference>
<dbReference type="AlphaFoldDB" id="A0A1F4ZTF2"/>
<dbReference type="Proteomes" id="UP000176424">
    <property type="component" value="Unassembled WGS sequence"/>
</dbReference>
<dbReference type="GO" id="GO:0008236">
    <property type="term" value="F:serine-type peptidase activity"/>
    <property type="evidence" value="ECO:0007669"/>
    <property type="project" value="UniProtKB-KW"/>
</dbReference>
<dbReference type="Gene3D" id="3.90.226.10">
    <property type="entry name" value="2-enoyl-CoA Hydratase, Chain A, domain 1"/>
    <property type="match status" value="1"/>
</dbReference>
<accession>A0A1F4ZTF2</accession>
<dbReference type="EMBL" id="MEXR01000027">
    <property type="protein sequence ID" value="OGD09672.1"/>
    <property type="molecule type" value="Genomic_DNA"/>
</dbReference>
<dbReference type="PROSITE" id="PS50106">
    <property type="entry name" value="PDZ"/>
    <property type="match status" value="1"/>
</dbReference>
<evidence type="ECO:0000256" key="3">
    <source>
        <dbReference type="ARBA" id="ARBA00022801"/>
    </source>
</evidence>
<dbReference type="Gene3D" id="3.30.750.44">
    <property type="match status" value="1"/>
</dbReference>
<dbReference type="CDD" id="cd07560">
    <property type="entry name" value="Peptidase_S41_CPP"/>
    <property type="match status" value="1"/>
</dbReference>